<dbReference type="InterPro" id="IPR031100">
    <property type="entry name" value="LOG_fam"/>
</dbReference>
<sequence>MNICVYGAASARLEEIYYKKTQELGALMGKQGHGLVFGGGATGMMGAAARGVHSENGYILGIAPRFFDQPGVLYEHCTEFIFTETMRERKQLLEERSDATIVAPGGIGTYEEFFEILTLKSLGRIDRPVVLFNINGYYDGMKALLEHTADEKFMDREILDLCRFMEDPVEILDYIEEYKKEK</sequence>
<dbReference type="EC" id="3.2.2.n1" evidence="2"/>
<evidence type="ECO:0000256" key="2">
    <source>
        <dbReference type="RuleBase" id="RU363015"/>
    </source>
</evidence>
<name>A0ABV2M746_9FIRM</name>
<dbReference type="PANTHER" id="PTHR31223">
    <property type="entry name" value="LOG FAMILY PROTEIN YJL055W"/>
    <property type="match status" value="1"/>
</dbReference>
<dbReference type="InterPro" id="IPR005269">
    <property type="entry name" value="LOG"/>
</dbReference>
<reference evidence="3 4" key="1">
    <citation type="submission" date="2024-06" db="EMBL/GenBank/DDBJ databases">
        <title>Genomic Encyclopedia of Type Strains, Phase IV (KMG-IV): sequencing the most valuable type-strain genomes for metagenomic binning, comparative biology and taxonomic classification.</title>
        <authorList>
            <person name="Goeker M."/>
        </authorList>
    </citation>
    <scope>NUCLEOTIDE SEQUENCE [LARGE SCALE GENOMIC DNA]</scope>
    <source>
        <strain evidence="3 4">DSM 29492</strain>
    </source>
</reference>
<dbReference type="NCBIfam" id="TIGR00730">
    <property type="entry name" value="Rossman fold protein, TIGR00730 family"/>
    <property type="match status" value="1"/>
</dbReference>
<dbReference type="Proteomes" id="UP001549106">
    <property type="component" value="Unassembled WGS sequence"/>
</dbReference>
<keyword evidence="4" id="KW-1185">Reference proteome</keyword>
<gene>
    <name evidence="3" type="ORF">ABID24_003559</name>
</gene>
<evidence type="ECO:0000313" key="4">
    <source>
        <dbReference type="Proteomes" id="UP001549106"/>
    </source>
</evidence>
<evidence type="ECO:0000256" key="1">
    <source>
        <dbReference type="ARBA" id="ARBA00006763"/>
    </source>
</evidence>
<accession>A0ABV2M746</accession>
<keyword evidence="2" id="KW-0203">Cytokinin biosynthesis</keyword>
<comment type="similarity">
    <text evidence="1 2">Belongs to the LOG family.</text>
</comment>
<evidence type="ECO:0000313" key="3">
    <source>
        <dbReference type="EMBL" id="MET3752289.1"/>
    </source>
</evidence>
<dbReference type="RefSeq" id="WP_257465614.1">
    <property type="nucleotide sequence ID" value="NZ_BAABXP010000002.1"/>
</dbReference>
<proteinExistence type="inferred from homology"/>
<dbReference type="EMBL" id="JBEPMJ010000044">
    <property type="protein sequence ID" value="MET3752289.1"/>
    <property type="molecule type" value="Genomic_DNA"/>
</dbReference>
<protein>
    <recommendedName>
        <fullName evidence="2">Cytokinin riboside 5'-monophosphate phosphoribohydrolase</fullName>
        <ecNumber evidence="2">3.2.2.n1</ecNumber>
    </recommendedName>
</protein>
<dbReference type="Gene3D" id="3.40.50.450">
    <property type="match status" value="1"/>
</dbReference>
<organism evidence="3 4">
    <name type="scientific">Blautia caecimuris</name>
    <dbReference type="NCBI Taxonomy" id="1796615"/>
    <lineage>
        <taxon>Bacteria</taxon>
        <taxon>Bacillati</taxon>
        <taxon>Bacillota</taxon>
        <taxon>Clostridia</taxon>
        <taxon>Lachnospirales</taxon>
        <taxon>Lachnospiraceae</taxon>
        <taxon>Blautia</taxon>
    </lineage>
</organism>
<dbReference type="Pfam" id="PF03641">
    <property type="entry name" value="Lysine_decarbox"/>
    <property type="match status" value="1"/>
</dbReference>
<dbReference type="SUPFAM" id="SSF102405">
    <property type="entry name" value="MCP/YpsA-like"/>
    <property type="match status" value="1"/>
</dbReference>
<keyword evidence="2" id="KW-0378">Hydrolase</keyword>
<dbReference type="PANTHER" id="PTHR31223:SF70">
    <property type="entry name" value="LOG FAMILY PROTEIN YJL055W"/>
    <property type="match status" value="1"/>
</dbReference>
<comment type="caution">
    <text evidence="3">The sequence shown here is derived from an EMBL/GenBank/DDBJ whole genome shotgun (WGS) entry which is preliminary data.</text>
</comment>